<keyword evidence="2" id="KW-1133">Transmembrane helix</keyword>
<accession>A0ABQ9X240</accession>
<dbReference type="Proteomes" id="UP001281761">
    <property type="component" value="Unassembled WGS sequence"/>
</dbReference>
<proteinExistence type="predicted"/>
<name>A0ABQ9X240_9EUKA</name>
<feature type="compositionally biased region" description="Polar residues" evidence="1">
    <location>
        <begin position="347"/>
        <end position="357"/>
    </location>
</feature>
<reference evidence="3 4" key="1">
    <citation type="journal article" date="2022" name="bioRxiv">
        <title>Genomics of Preaxostyla Flagellates Illuminates Evolutionary Transitions and the Path Towards Mitochondrial Loss.</title>
        <authorList>
            <person name="Novak L.V.F."/>
            <person name="Treitli S.C."/>
            <person name="Pyrih J."/>
            <person name="Halakuc P."/>
            <person name="Pipaliya S.V."/>
            <person name="Vacek V."/>
            <person name="Brzon O."/>
            <person name="Soukal P."/>
            <person name="Eme L."/>
            <person name="Dacks J.B."/>
            <person name="Karnkowska A."/>
            <person name="Elias M."/>
            <person name="Hampl V."/>
        </authorList>
    </citation>
    <scope>NUCLEOTIDE SEQUENCE [LARGE SCALE GENOMIC DNA]</scope>
    <source>
        <strain evidence="3">NAU3</strain>
        <tissue evidence="3">Gut</tissue>
    </source>
</reference>
<comment type="caution">
    <text evidence="3">The sequence shown here is derived from an EMBL/GenBank/DDBJ whole genome shotgun (WGS) entry which is preliminary data.</text>
</comment>
<gene>
    <name evidence="3" type="ORF">BLNAU_20074</name>
</gene>
<feature type="region of interest" description="Disordered" evidence="1">
    <location>
        <begin position="347"/>
        <end position="372"/>
    </location>
</feature>
<keyword evidence="4" id="KW-1185">Reference proteome</keyword>
<keyword evidence="2" id="KW-0472">Membrane</keyword>
<evidence type="ECO:0000313" key="3">
    <source>
        <dbReference type="EMBL" id="KAK2944997.1"/>
    </source>
</evidence>
<evidence type="ECO:0000313" key="4">
    <source>
        <dbReference type="Proteomes" id="UP001281761"/>
    </source>
</evidence>
<dbReference type="EMBL" id="JARBJD010000276">
    <property type="protein sequence ID" value="KAK2944997.1"/>
    <property type="molecule type" value="Genomic_DNA"/>
</dbReference>
<keyword evidence="2" id="KW-0812">Transmembrane</keyword>
<organism evidence="3 4">
    <name type="scientific">Blattamonas nauphoetae</name>
    <dbReference type="NCBI Taxonomy" id="2049346"/>
    <lineage>
        <taxon>Eukaryota</taxon>
        <taxon>Metamonada</taxon>
        <taxon>Preaxostyla</taxon>
        <taxon>Oxymonadida</taxon>
        <taxon>Blattamonas</taxon>
    </lineage>
</organism>
<feature type="transmembrane region" description="Helical" evidence="2">
    <location>
        <begin position="7"/>
        <end position="28"/>
    </location>
</feature>
<sequence>MTSSNRTVIWVFITVTMFVLTQSFHFTLTPEISQIDSFCESSFSQTKQEFHPIEFIDIQKQFLYCQCGNSDVATNALFEEIRTQSLSSHIHQFESGDESLSWTRLMEWFVEAVIGAELFRNEHPSAPPLTFENIRIDSSSTIVIAFPSSPDEPSISGSLSSDISTLCSFFLHIHRTLESNNRLIIPLHPKHDNIVFSRFMVCLVEHFVASGDLILPNSSPKDHSQYFADSYRALDANVGPSSSPFLLHNLVTSFTRFIQLTNNRNCFLLPEHSFLRGKNVESSEQLLDAVKKVKEAHSLEAIRKVFYDWAEWEKMMVTIEDDATLGTDLSFLQSRCLRTTLLSLQSKHQIRANQPPTEKNRESDSSSNEMNTSITHVPSEIDVTWNLMDVGPSQLSTAISTQTSLPSDQSSSEPQALASEHLIFTTEFARHHSQQILSMIHLHLSRPPHTSFPWNNRPLNVSDSVVDATFQPPPQFVDQNEKFDISLFDQSDDVKVVASLRRCHAVLEATNSTECMVDIDTFRTSLVSGLHSSNFAIQMECQRLFFRSAELLHIADDPFNTKFQNLHKAFRDGTICEKIALLHLWMRWFQFTAMGGHGRMMVESDFDFDGFLAADLGITLLFDEACCFVERIVIIKTVSMSFRWKLYFLHSFEKRHQMMLRLSSDQSPSSKQERPSNFMSPFAITLGSFLSVFRGCDFPSALTELITTVLDQIPHMMSPQVNPAYFLNHTSINPKHRHSFFPMDLMFERYFRNDPDTFFEIWADPALARLLLTLIVDHSAQDTTQVDIRRIFCYFPPPRLFDAFLSPLRLIGSSYPIEMLILATFCDFGVYTAPFGDCSSLAKVFKMLIPFDSNPDQVELNRLSVVGETVVSLHWLNIPSHFDSPLLCHLPSLAGAQRGVLQTLSSLSGIPSLITPNTPESDWNRIRIMMSNAGTTNERVHILSQCVRRETYFDFCSPSNALFLMIFITRLVLSRLPAHVSVALEFIHRLISVSSDAVRIELVKQGLLDHVVFAVSNSSFLDDYEKGIAVIGILLATIRRVEQKWRMRKFDFFRGLNARPRSS</sequence>
<evidence type="ECO:0000256" key="2">
    <source>
        <dbReference type="SAM" id="Phobius"/>
    </source>
</evidence>
<evidence type="ECO:0000256" key="1">
    <source>
        <dbReference type="SAM" id="MobiDB-lite"/>
    </source>
</evidence>
<protein>
    <submittedName>
        <fullName evidence="3">Uncharacterized protein</fullName>
    </submittedName>
</protein>